<sequence>MLDNKFPDFIGALSEESNFVICTGGLTNERILSAVNEELVLKFFAFKNDRPNFKHLVGDFLTSYMERVADPAVNLTFEYDAETATFKKTFEVLAASLAEKSFALPNKARTAISAGFSMYHFEAITMGLQAVLSKLLPSDAAQMDKLKETLQGIKLSPEFIALTTGGGKNSPGPFGARIGFVEKGLKDAFS</sequence>
<gene>
    <name evidence="1" type="ORF">HB776_31025</name>
</gene>
<organism evidence="1 2">
    <name type="scientific">Tardiphaga robiniae</name>
    <dbReference type="NCBI Taxonomy" id="943830"/>
    <lineage>
        <taxon>Bacteria</taxon>
        <taxon>Pseudomonadati</taxon>
        <taxon>Pseudomonadota</taxon>
        <taxon>Alphaproteobacteria</taxon>
        <taxon>Hyphomicrobiales</taxon>
        <taxon>Nitrobacteraceae</taxon>
        <taxon>Tardiphaga</taxon>
    </lineage>
</organism>
<dbReference type="AlphaFoldDB" id="A0A7G6U821"/>
<dbReference type="EMBL" id="CP050292">
    <property type="protein sequence ID" value="QND75153.1"/>
    <property type="molecule type" value="Genomic_DNA"/>
</dbReference>
<reference evidence="2" key="1">
    <citation type="journal article" date="2020" name="Mol. Plant Microbe">
        <title>Rhizobial microsymbionts of the narrowly endemic Oxytropis species growing in Kamchatka are characterized by significant genetic diversity and possess a set of genes that are associated with T3SS and T6SS secretion systems and can affect the development of symbiosis.</title>
        <authorList>
            <person name="Safronova V."/>
            <person name="Guro P."/>
            <person name="Sazanova A."/>
            <person name="Kuznetsova I."/>
            <person name="Belimov A."/>
            <person name="Yakubov V."/>
            <person name="Chirak E."/>
            <person name="Afonin A."/>
            <person name="Gogolev Y."/>
            <person name="Andronov E."/>
            <person name="Tikhonovich I."/>
        </authorList>
    </citation>
    <scope>NUCLEOTIDE SEQUENCE [LARGE SCALE GENOMIC DNA]</scope>
    <source>
        <strain evidence="2">581</strain>
    </source>
</reference>
<evidence type="ECO:0000313" key="1">
    <source>
        <dbReference type="EMBL" id="QND75153.1"/>
    </source>
</evidence>
<dbReference type="Proteomes" id="UP000515291">
    <property type="component" value="Chromosome"/>
</dbReference>
<name>A0A7G6U821_9BRAD</name>
<proteinExistence type="predicted"/>
<evidence type="ECO:0000313" key="2">
    <source>
        <dbReference type="Proteomes" id="UP000515291"/>
    </source>
</evidence>
<dbReference type="KEGG" id="trb:HB776_31025"/>
<accession>A0A7G6U821</accession>
<protein>
    <submittedName>
        <fullName evidence="1">Uncharacterized protein</fullName>
    </submittedName>
</protein>
<dbReference type="RefSeq" id="WP_184514040.1">
    <property type="nucleotide sequence ID" value="NZ_CP050292.1"/>
</dbReference>